<evidence type="ECO:0000313" key="3">
    <source>
        <dbReference type="EMBL" id="MFC7137520.1"/>
    </source>
</evidence>
<gene>
    <name evidence="2" type="ORF">ACFQRB_00165</name>
    <name evidence="3" type="ORF">ACFQRB_15960</name>
</gene>
<reference evidence="2" key="1">
    <citation type="journal article" date="2014" name="Int. J. Syst. Evol. Microbiol.">
        <title>Complete genome sequence of Corynebacterium casei LMG S-19264T (=DSM 44701T), isolated from a smear-ripened cheese.</title>
        <authorList>
            <consortium name="US DOE Joint Genome Institute (JGI-PGF)"/>
            <person name="Walter F."/>
            <person name="Albersmeier A."/>
            <person name="Kalinowski J."/>
            <person name="Ruckert C."/>
        </authorList>
    </citation>
    <scope>NUCLEOTIDE SEQUENCE [LARGE SCALE GENOMIC DNA]</scope>
    <source>
        <strain evidence="2">NBRC 112578</strain>
    </source>
</reference>
<keyword evidence="4" id="KW-1185">Reference proteome</keyword>
<keyword evidence="1" id="KW-0472">Membrane</keyword>
<feature type="transmembrane region" description="Helical" evidence="1">
    <location>
        <begin position="77"/>
        <end position="95"/>
    </location>
</feature>
<comment type="caution">
    <text evidence="2">The sequence shown here is derived from an EMBL/GenBank/DDBJ whole genome shotgun (WGS) entry which is preliminary data.</text>
</comment>
<accession>A0ABD5XPL9</accession>
<feature type="transmembrane region" description="Helical" evidence="1">
    <location>
        <begin position="19"/>
        <end position="39"/>
    </location>
</feature>
<name>A0ABD5XPL9_9EURY</name>
<feature type="transmembrane region" description="Helical" evidence="1">
    <location>
        <begin position="45"/>
        <end position="65"/>
    </location>
</feature>
<evidence type="ECO:0000313" key="4">
    <source>
        <dbReference type="Proteomes" id="UP001596368"/>
    </source>
</evidence>
<keyword evidence="1" id="KW-0812">Transmembrane</keyword>
<dbReference type="AlphaFoldDB" id="A0ABD5XPL9"/>
<dbReference type="RefSeq" id="WP_284013263.1">
    <property type="nucleotide sequence ID" value="NZ_CP126156.1"/>
</dbReference>
<dbReference type="EMBL" id="JBHSZG010000001">
    <property type="protein sequence ID" value="MFC7135446.1"/>
    <property type="molecule type" value="Genomic_DNA"/>
</dbReference>
<dbReference type="GeneID" id="81120393"/>
<feature type="transmembrane region" description="Helical" evidence="1">
    <location>
        <begin position="115"/>
        <end position="134"/>
    </location>
</feature>
<protein>
    <submittedName>
        <fullName evidence="2">DUF2178 domain-containing protein</fullName>
    </submittedName>
</protein>
<dbReference type="InterPro" id="IPR019235">
    <property type="entry name" value="DUF2178_TM"/>
</dbReference>
<evidence type="ECO:0000256" key="1">
    <source>
        <dbReference type="SAM" id="Phobius"/>
    </source>
</evidence>
<reference evidence="4" key="2">
    <citation type="journal article" date="2019" name="Int. J. Syst. Evol. Microbiol.">
        <title>The Global Catalogue of Microorganisms (GCM) 10K type strain sequencing project: providing services to taxonomists for standard genome sequencing and annotation.</title>
        <authorList>
            <consortium name="The Broad Institute Genomics Platform"/>
            <consortium name="The Broad Institute Genome Sequencing Center for Infectious Disease"/>
            <person name="Wu L."/>
            <person name="Ma J."/>
        </authorList>
    </citation>
    <scope>NUCLEOTIDE SEQUENCE [LARGE SCALE GENOMIC DNA]</scope>
    <source>
        <strain evidence="4">DT92</strain>
    </source>
</reference>
<keyword evidence="1" id="KW-1133">Transmembrane helix</keyword>
<dbReference type="EMBL" id="JBHSZG010000001">
    <property type="protein sequence ID" value="MFC7137520.1"/>
    <property type="molecule type" value="Genomic_DNA"/>
</dbReference>
<organism evidence="2 4">
    <name type="scientific">Halobaculum litoreum</name>
    <dbReference type="NCBI Taxonomy" id="3031998"/>
    <lineage>
        <taxon>Archaea</taxon>
        <taxon>Methanobacteriati</taxon>
        <taxon>Methanobacteriota</taxon>
        <taxon>Stenosarchaea group</taxon>
        <taxon>Halobacteria</taxon>
        <taxon>Halobacteriales</taxon>
        <taxon>Haloferacaceae</taxon>
        <taxon>Halobaculum</taxon>
    </lineage>
</organism>
<proteinExistence type="predicted"/>
<dbReference type="Proteomes" id="UP001596368">
    <property type="component" value="Unassembled WGS sequence"/>
</dbReference>
<evidence type="ECO:0000313" key="2">
    <source>
        <dbReference type="EMBL" id="MFC7135446.1"/>
    </source>
</evidence>
<dbReference type="Pfam" id="PF09946">
    <property type="entry name" value="DUF2178"/>
    <property type="match status" value="1"/>
</dbReference>
<sequence length="136" mass="14379">MTEAVSAPTVSRRRRYRGLLFGAVVVGSVLGVGLRVLGYPIVGEAVYWVGILAFLGVWRFTPVTLFDERDAELERRASNVTLVVAAVALVVGASAARLASVTGAFEVPATVSGALYGYVALFVVFALALGYTKLAR</sequence>
<reference evidence="2" key="3">
    <citation type="submission" date="2024-09" db="EMBL/GenBank/DDBJ databases">
        <authorList>
            <person name="Sun Q."/>
        </authorList>
    </citation>
    <scope>NUCLEOTIDE SEQUENCE</scope>
    <source>
        <strain evidence="2">NBRC 112578</strain>
    </source>
</reference>